<dbReference type="Proteomes" id="UP000466442">
    <property type="component" value="Unassembled WGS sequence"/>
</dbReference>
<keyword evidence="3" id="KW-1003">Cell membrane</keyword>
<keyword evidence="6 7" id="KW-0472">Membrane</keyword>
<feature type="transmembrane region" description="Helical" evidence="7">
    <location>
        <begin position="309"/>
        <end position="328"/>
    </location>
</feature>
<dbReference type="InterPro" id="IPR050895">
    <property type="entry name" value="XK-related_scramblase"/>
</dbReference>
<evidence type="ECO:0000256" key="5">
    <source>
        <dbReference type="ARBA" id="ARBA00022989"/>
    </source>
</evidence>
<evidence type="ECO:0000256" key="4">
    <source>
        <dbReference type="ARBA" id="ARBA00022692"/>
    </source>
</evidence>
<evidence type="ECO:0000256" key="6">
    <source>
        <dbReference type="ARBA" id="ARBA00023136"/>
    </source>
</evidence>
<feature type="compositionally biased region" description="Acidic residues" evidence="8">
    <location>
        <begin position="551"/>
        <end position="560"/>
    </location>
</feature>
<organism evidence="9 10">
    <name type="scientific">Apolygus lucorum</name>
    <name type="common">Small green plant bug</name>
    <name type="synonym">Lygocoris lucorum</name>
    <dbReference type="NCBI Taxonomy" id="248454"/>
    <lineage>
        <taxon>Eukaryota</taxon>
        <taxon>Metazoa</taxon>
        <taxon>Ecdysozoa</taxon>
        <taxon>Arthropoda</taxon>
        <taxon>Hexapoda</taxon>
        <taxon>Insecta</taxon>
        <taxon>Pterygota</taxon>
        <taxon>Neoptera</taxon>
        <taxon>Paraneoptera</taxon>
        <taxon>Hemiptera</taxon>
        <taxon>Heteroptera</taxon>
        <taxon>Panheteroptera</taxon>
        <taxon>Cimicomorpha</taxon>
        <taxon>Miridae</taxon>
        <taxon>Mirini</taxon>
        <taxon>Apolygus</taxon>
    </lineage>
</organism>
<dbReference type="EMBL" id="WIXP02000017">
    <property type="protein sequence ID" value="KAF6197727.1"/>
    <property type="molecule type" value="Genomic_DNA"/>
</dbReference>
<evidence type="ECO:0000256" key="7">
    <source>
        <dbReference type="RuleBase" id="RU910716"/>
    </source>
</evidence>
<keyword evidence="5 7" id="KW-1133">Transmembrane helix</keyword>
<feature type="transmembrane region" description="Helical" evidence="7">
    <location>
        <begin position="205"/>
        <end position="233"/>
    </location>
</feature>
<evidence type="ECO:0000256" key="2">
    <source>
        <dbReference type="ARBA" id="ARBA00008789"/>
    </source>
</evidence>
<feature type="transmembrane region" description="Helical" evidence="7">
    <location>
        <begin position="7"/>
        <end position="26"/>
    </location>
</feature>
<accession>A0A8S9WLM5</accession>
<dbReference type="Pfam" id="PF09815">
    <property type="entry name" value="XK-related"/>
    <property type="match status" value="1"/>
</dbReference>
<comment type="caution">
    <text evidence="9">The sequence shown here is derived from an EMBL/GenBank/DDBJ whole genome shotgun (WGS) entry which is preliminary data.</text>
</comment>
<feature type="transmembrane region" description="Helical" evidence="7">
    <location>
        <begin position="149"/>
        <end position="168"/>
    </location>
</feature>
<name>A0A8S9WLM5_APOLU</name>
<feature type="transmembrane region" description="Helical" evidence="7">
    <location>
        <begin position="79"/>
        <end position="96"/>
    </location>
</feature>
<dbReference type="PANTHER" id="PTHR16024">
    <property type="entry name" value="XK-RELATED PROTEIN"/>
    <property type="match status" value="1"/>
</dbReference>
<evidence type="ECO:0000313" key="10">
    <source>
        <dbReference type="Proteomes" id="UP000466442"/>
    </source>
</evidence>
<dbReference type="AlphaFoldDB" id="A0A8S9WLM5"/>
<feature type="transmembrane region" description="Helical" evidence="7">
    <location>
        <begin position="245"/>
        <end position="266"/>
    </location>
</feature>
<evidence type="ECO:0000256" key="3">
    <source>
        <dbReference type="ARBA" id="ARBA00022475"/>
    </source>
</evidence>
<comment type="similarity">
    <text evidence="2 7">Belongs to the XK family.</text>
</comment>
<gene>
    <name evidence="9" type="ORF">GE061_008693</name>
</gene>
<dbReference type="GO" id="GO:0005886">
    <property type="term" value="C:plasma membrane"/>
    <property type="evidence" value="ECO:0007669"/>
    <property type="project" value="UniProtKB-SubCell"/>
</dbReference>
<evidence type="ECO:0000256" key="1">
    <source>
        <dbReference type="ARBA" id="ARBA00004651"/>
    </source>
</evidence>
<proteinExistence type="inferred from homology"/>
<keyword evidence="10" id="KW-1185">Reference proteome</keyword>
<evidence type="ECO:0000256" key="8">
    <source>
        <dbReference type="SAM" id="MobiDB-lite"/>
    </source>
</evidence>
<dbReference type="InterPro" id="IPR018629">
    <property type="entry name" value="XK-rel"/>
</dbReference>
<dbReference type="OrthoDB" id="6356248at2759"/>
<reference evidence="9" key="1">
    <citation type="journal article" date="2021" name="Mol. Ecol. Resour.">
        <title>Apolygus lucorum genome provides insights into omnivorousness and mesophyll feeding.</title>
        <authorList>
            <person name="Liu Y."/>
            <person name="Liu H."/>
            <person name="Wang H."/>
            <person name="Huang T."/>
            <person name="Liu B."/>
            <person name="Yang B."/>
            <person name="Yin L."/>
            <person name="Li B."/>
            <person name="Zhang Y."/>
            <person name="Zhang S."/>
            <person name="Jiang F."/>
            <person name="Zhang X."/>
            <person name="Ren Y."/>
            <person name="Wang B."/>
            <person name="Wang S."/>
            <person name="Lu Y."/>
            <person name="Wu K."/>
            <person name="Fan W."/>
            <person name="Wang G."/>
        </authorList>
    </citation>
    <scope>NUCLEOTIDE SEQUENCE</scope>
    <source>
        <strain evidence="9">12Hb</strain>
    </source>
</reference>
<feature type="transmembrane region" description="Helical" evidence="7">
    <location>
        <begin position="278"/>
        <end position="297"/>
    </location>
</feature>
<comment type="subcellular location">
    <subcellularLocation>
        <location evidence="1">Cell membrane</location>
        <topology evidence="1">Multi-pass membrane protein</topology>
    </subcellularLocation>
    <subcellularLocation>
        <location evidence="7">Membrane</location>
        <topology evidence="7">Multi-pass membrane protein</topology>
    </subcellularLocation>
</comment>
<evidence type="ECO:0000313" key="9">
    <source>
        <dbReference type="EMBL" id="KAF6197727.1"/>
    </source>
</evidence>
<feature type="transmembrane region" description="Helical" evidence="7">
    <location>
        <begin position="46"/>
        <end position="70"/>
    </location>
</feature>
<feature type="region of interest" description="Disordered" evidence="8">
    <location>
        <begin position="530"/>
        <end position="570"/>
    </location>
</feature>
<dbReference type="PANTHER" id="PTHR16024:SF4">
    <property type="entry name" value="XK-RELATED PROTEIN"/>
    <property type="match status" value="1"/>
</dbReference>
<protein>
    <recommendedName>
        <fullName evidence="7">XK-related protein</fullName>
    </recommendedName>
</protein>
<sequence length="585" mass="66578">MEMSAKQFLPLCDLLFNIISLVVYFTDVVFDLTSSYALFQRGQTEWGYIVLFFSCISLVTSQIVSLKWFLAGAKLKTKFPLIIVHVFGLGILWRYFKLLLPVHLPSVKLEVRDLCVLRLVHAFAQSAPLLLVELHLLLNENLDQELRDLNVVSVCLSLFSVCWALASFSKNVRTRNVHKLVLTWLGVIFQFTWRLGTVGSRAMCLVLYASLYGPWVLLVCLLHWVSMFLWIVSTGSLFKVDEPSTLQRTCLSSVIAFVYVLAYINLQETGRHKHKMVLYYLVMTLENALLCFAWYLQAPLTPSNHLMPLALAVAYMTGILFMIIYYRYFHVRRLNYQSGGRMNTPNESNGELSTADAECGAVVMPPAPEVTLTVADSPTNLQPPGHHKANNRYRYYGGLSHNHHGIPGVFNCRFTNPYTAAVSKRKKKKPTSFVPPPSILPSNHCPVPFWCRPLVSDDRVISRSSPVDIRAKLEEKKRMQLAELHDIEEEMLRQRVNAGYPQELAPAYLSMGRVAEAEVPYTLPRQSRYFKRSRKPAKATRYCPPANSSDGDVDSEDNNEESGCWHTSAPQLRLHSTRVRHETKL</sequence>
<keyword evidence="4 7" id="KW-0812">Transmembrane</keyword>